<keyword evidence="5 12" id="KW-0378">Hydrolase</keyword>
<dbReference type="Pfam" id="PF17764">
    <property type="entry name" value="PriA_3primeBD"/>
    <property type="match status" value="1"/>
</dbReference>
<dbReference type="InterPro" id="IPR041236">
    <property type="entry name" value="PriA_C"/>
</dbReference>
<feature type="binding site" evidence="12">
    <location>
        <position position="554"/>
    </location>
    <ligand>
        <name>Zn(2+)</name>
        <dbReference type="ChEBI" id="CHEBI:29105"/>
        <label>2</label>
    </ligand>
</feature>
<dbReference type="InterPro" id="IPR042115">
    <property type="entry name" value="PriA_3primeBD_sf"/>
</dbReference>
<feature type="coiled-coil region" evidence="13">
    <location>
        <begin position="150"/>
        <end position="187"/>
    </location>
</feature>
<dbReference type="GO" id="GO:0006270">
    <property type="term" value="P:DNA replication initiation"/>
    <property type="evidence" value="ECO:0007669"/>
    <property type="project" value="TreeGrafter"/>
</dbReference>
<dbReference type="Pfam" id="PF18074">
    <property type="entry name" value="PriA_C"/>
    <property type="match status" value="1"/>
</dbReference>
<keyword evidence="2 12" id="KW-0235">DNA replication</keyword>
<dbReference type="InterPro" id="IPR005259">
    <property type="entry name" value="PriA"/>
</dbReference>
<dbReference type="AlphaFoldDB" id="A0A7Y9IQ95"/>
<dbReference type="SMART" id="SM00487">
    <property type="entry name" value="DEXDc"/>
    <property type="match status" value="1"/>
</dbReference>
<gene>
    <name evidence="12" type="primary">priA</name>
    <name evidence="16" type="ORF">FHW18_000206</name>
</gene>
<evidence type="ECO:0000256" key="5">
    <source>
        <dbReference type="ARBA" id="ARBA00022801"/>
    </source>
</evidence>
<comment type="cofactor">
    <cofactor evidence="12">
        <name>Zn(2+)</name>
        <dbReference type="ChEBI" id="CHEBI:29105"/>
    </cofactor>
    <text evidence="12">Binds 2 zinc ions per subunit.</text>
</comment>
<dbReference type="Gene3D" id="3.40.1440.60">
    <property type="entry name" value="PriA, 3(prime) DNA-binding domain"/>
    <property type="match status" value="1"/>
</dbReference>
<dbReference type="EMBL" id="JACBYR010000001">
    <property type="protein sequence ID" value="NYE80935.1"/>
    <property type="molecule type" value="Genomic_DNA"/>
</dbReference>
<keyword evidence="4 12" id="KW-0547">Nucleotide-binding</keyword>
<reference evidence="16 17" key="1">
    <citation type="submission" date="2020-07" db="EMBL/GenBank/DDBJ databases">
        <title>Genomic Encyclopedia of Type Strains, Phase IV (KMG-V): Genome sequencing to study the core and pangenomes of soil and plant-associated prokaryotes.</title>
        <authorList>
            <person name="Whitman W."/>
        </authorList>
    </citation>
    <scope>NUCLEOTIDE SEQUENCE [LARGE SCALE GENOMIC DNA]</scope>
    <source>
        <strain evidence="16 17">SAS40</strain>
    </source>
</reference>
<dbReference type="GO" id="GO:0016787">
    <property type="term" value="F:hydrolase activity"/>
    <property type="evidence" value="ECO:0007669"/>
    <property type="project" value="UniProtKB-KW"/>
</dbReference>
<feature type="binding site" evidence="12">
    <location>
        <position position="548"/>
    </location>
    <ligand>
        <name>Zn(2+)</name>
        <dbReference type="ChEBI" id="CHEBI:29105"/>
        <label>1</label>
    </ligand>
</feature>
<feature type="domain" description="Helicase ATP-binding" evidence="15">
    <location>
        <begin position="315"/>
        <end position="486"/>
    </location>
</feature>
<evidence type="ECO:0000256" key="9">
    <source>
        <dbReference type="ARBA" id="ARBA00023125"/>
    </source>
</evidence>
<feature type="region of interest" description="Disordered" evidence="14">
    <location>
        <begin position="224"/>
        <end position="297"/>
    </location>
</feature>
<evidence type="ECO:0000313" key="16">
    <source>
        <dbReference type="EMBL" id="NYE80935.1"/>
    </source>
</evidence>
<evidence type="ECO:0000256" key="10">
    <source>
        <dbReference type="ARBA" id="ARBA00023235"/>
    </source>
</evidence>
<evidence type="ECO:0000256" key="1">
    <source>
        <dbReference type="ARBA" id="ARBA00022515"/>
    </source>
</evidence>
<feature type="compositionally biased region" description="Low complexity" evidence="14">
    <location>
        <begin position="236"/>
        <end position="267"/>
    </location>
</feature>
<dbReference type="SMART" id="SM00490">
    <property type="entry name" value="HELICc"/>
    <property type="match status" value="1"/>
</dbReference>
<evidence type="ECO:0000256" key="14">
    <source>
        <dbReference type="SAM" id="MobiDB-lite"/>
    </source>
</evidence>
<feature type="binding site" evidence="12">
    <location>
        <position position="557"/>
    </location>
    <ligand>
        <name>Zn(2+)</name>
        <dbReference type="ChEBI" id="CHEBI:29105"/>
        <label>2</label>
    </ligand>
</feature>
<evidence type="ECO:0000259" key="15">
    <source>
        <dbReference type="PROSITE" id="PS51192"/>
    </source>
</evidence>
<comment type="function">
    <text evidence="12">Initiates the restart of stalled replication forks, which reloads the replicative helicase on sites other than the origin of replication. Recognizes and binds to abandoned replication forks and remodels them to uncover a helicase loading site. Promotes assembly of the primosome at these replication forks.</text>
</comment>
<feature type="binding site" evidence="12">
    <location>
        <position position="545"/>
    </location>
    <ligand>
        <name>Zn(2+)</name>
        <dbReference type="ChEBI" id="CHEBI:29105"/>
        <label>1</label>
    </ligand>
</feature>
<dbReference type="SUPFAM" id="SSF52540">
    <property type="entry name" value="P-loop containing nucleoside triphosphate hydrolases"/>
    <property type="match status" value="1"/>
</dbReference>
<keyword evidence="10 12" id="KW-0413">Isomerase</keyword>
<dbReference type="CDD" id="cd18804">
    <property type="entry name" value="SF2_C_priA"/>
    <property type="match status" value="1"/>
</dbReference>
<comment type="catalytic activity">
    <reaction evidence="11 12">
        <text>ATP + H2O = ADP + phosphate + H(+)</text>
        <dbReference type="Rhea" id="RHEA:13065"/>
        <dbReference type="ChEBI" id="CHEBI:15377"/>
        <dbReference type="ChEBI" id="CHEBI:15378"/>
        <dbReference type="ChEBI" id="CHEBI:30616"/>
        <dbReference type="ChEBI" id="CHEBI:43474"/>
        <dbReference type="ChEBI" id="CHEBI:456216"/>
        <dbReference type="EC" id="5.6.2.4"/>
    </reaction>
</comment>
<dbReference type="Gene3D" id="3.40.50.300">
    <property type="entry name" value="P-loop containing nucleotide triphosphate hydrolases"/>
    <property type="match status" value="2"/>
</dbReference>
<dbReference type="PROSITE" id="PS51192">
    <property type="entry name" value="HELICASE_ATP_BIND_1"/>
    <property type="match status" value="1"/>
</dbReference>
<evidence type="ECO:0000256" key="6">
    <source>
        <dbReference type="ARBA" id="ARBA00022806"/>
    </source>
</evidence>
<evidence type="ECO:0000256" key="7">
    <source>
        <dbReference type="ARBA" id="ARBA00022833"/>
    </source>
</evidence>
<dbReference type="GO" id="GO:0006302">
    <property type="term" value="P:double-strand break repair"/>
    <property type="evidence" value="ECO:0007669"/>
    <property type="project" value="InterPro"/>
</dbReference>
<feature type="binding site" evidence="12">
    <location>
        <position position="596"/>
    </location>
    <ligand>
        <name>Zn(2+)</name>
        <dbReference type="ChEBI" id="CHEBI:29105"/>
        <label>1</label>
    </ligand>
</feature>
<evidence type="ECO:0000256" key="3">
    <source>
        <dbReference type="ARBA" id="ARBA00022723"/>
    </source>
</evidence>
<dbReference type="InterPro" id="IPR041222">
    <property type="entry name" value="PriA_3primeBD"/>
</dbReference>
<dbReference type="GO" id="GO:0006269">
    <property type="term" value="P:DNA replication, synthesis of primer"/>
    <property type="evidence" value="ECO:0007669"/>
    <property type="project" value="UniProtKB-KW"/>
</dbReference>
<feature type="binding site" evidence="12">
    <location>
        <position position="583"/>
    </location>
    <ligand>
        <name>Zn(2+)</name>
        <dbReference type="ChEBI" id="CHEBI:29105"/>
        <label>2</label>
    </ligand>
</feature>
<keyword evidence="8 12" id="KW-0067">ATP-binding</keyword>
<dbReference type="FunFam" id="3.40.50.300:FF:000489">
    <property type="entry name" value="Primosome assembly protein PriA"/>
    <property type="match status" value="1"/>
</dbReference>
<dbReference type="Pfam" id="PF00270">
    <property type="entry name" value="DEAD"/>
    <property type="match status" value="1"/>
</dbReference>
<dbReference type="InterPro" id="IPR001650">
    <property type="entry name" value="Helicase_C-like"/>
</dbReference>
<comment type="similarity">
    <text evidence="12">Belongs to the helicase family. PriA subfamily.</text>
</comment>
<dbReference type="CDD" id="cd17929">
    <property type="entry name" value="DEXHc_priA"/>
    <property type="match status" value="1"/>
</dbReference>
<evidence type="ECO:0000256" key="8">
    <source>
        <dbReference type="ARBA" id="ARBA00022840"/>
    </source>
</evidence>
<comment type="caution">
    <text evidence="16">The sequence shown here is derived from an EMBL/GenBank/DDBJ whole genome shotgun (WGS) entry which is preliminary data.</text>
</comment>
<keyword evidence="9 12" id="KW-0238">DNA-binding</keyword>
<keyword evidence="6 12" id="KW-0347">Helicase</keyword>
<proteinExistence type="inferred from homology"/>
<dbReference type="GO" id="GO:1990077">
    <property type="term" value="C:primosome complex"/>
    <property type="evidence" value="ECO:0007669"/>
    <property type="project" value="UniProtKB-UniRule"/>
</dbReference>
<dbReference type="PANTHER" id="PTHR30580:SF0">
    <property type="entry name" value="PRIMOSOMAL PROTEIN N"/>
    <property type="match status" value="1"/>
</dbReference>
<dbReference type="EC" id="5.6.2.4" evidence="12"/>
<dbReference type="GO" id="GO:0003677">
    <property type="term" value="F:DNA binding"/>
    <property type="evidence" value="ECO:0007669"/>
    <property type="project" value="UniProtKB-UniRule"/>
</dbReference>
<evidence type="ECO:0000256" key="13">
    <source>
        <dbReference type="SAM" id="Coils"/>
    </source>
</evidence>
<keyword evidence="13" id="KW-0175">Coiled coil</keyword>
<comment type="catalytic activity">
    <reaction evidence="12">
        <text>Couples ATP hydrolysis with the unwinding of duplex DNA by translocating in the 3'-5' direction.</text>
        <dbReference type="EC" id="5.6.2.4"/>
    </reaction>
</comment>
<dbReference type="GO" id="GO:0006310">
    <property type="term" value="P:DNA recombination"/>
    <property type="evidence" value="ECO:0007669"/>
    <property type="project" value="InterPro"/>
</dbReference>
<dbReference type="NCBIfam" id="TIGR00595">
    <property type="entry name" value="priA"/>
    <property type="match status" value="1"/>
</dbReference>
<dbReference type="InterPro" id="IPR027417">
    <property type="entry name" value="P-loop_NTPase"/>
</dbReference>
<evidence type="ECO:0000256" key="4">
    <source>
        <dbReference type="ARBA" id="ARBA00022741"/>
    </source>
</evidence>
<dbReference type="GO" id="GO:0043138">
    <property type="term" value="F:3'-5' DNA helicase activity"/>
    <property type="evidence" value="ECO:0007669"/>
    <property type="project" value="UniProtKB-EC"/>
</dbReference>
<keyword evidence="17" id="KW-1185">Reference proteome</keyword>
<protein>
    <recommendedName>
        <fullName evidence="12">Replication restart protein PriA</fullName>
    </recommendedName>
    <alternativeName>
        <fullName evidence="12">ATP-dependent DNA helicase PriA</fullName>
        <ecNumber evidence="12">5.6.2.4</ecNumber>
    </alternativeName>
    <alternativeName>
        <fullName evidence="12">DNA 3'-5' helicase PriA</fullName>
    </alternativeName>
</protein>
<dbReference type="Pfam" id="PF00271">
    <property type="entry name" value="Helicase_C"/>
    <property type="match status" value="1"/>
</dbReference>
<dbReference type="NCBIfam" id="NF004067">
    <property type="entry name" value="PRK05580.1-4"/>
    <property type="match status" value="1"/>
</dbReference>
<feature type="binding site" evidence="12">
    <location>
        <position position="580"/>
    </location>
    <ligand>
        <name>Zn(2+)</name>
        <dbReference type="ChEBI" id="CHEBI:29105"/>
        <label>2</label>
    </ligand>
</feature>
<dbReference type="GO" id="GO:0008270">
    <property type="term" value="F:zinc ion binding"/>
    <property type="evidence" value="ECO:0007669"/>
    <property type="project" value="UniProtKB-UniRule"/>
</dbReference>
<dbReference type="GO" id="GO:0005524">
    <property type="term" value="F:ATP binding"/>
    <property type="evidence" value="ECO:0007669"/>
    <property type="project" value="UniProtKB-UniRule"/>
</dbReference>
<dbReference type="Proteomes" id="UP000542125">
    <property type="component" value="Unassembled WGS sequence"/>
</dbReference>
<dbReference type="InterPro" id="IPR011545">
    <property type="entry name" value="DEAD/DEAH_box_helicase_dom"/>
</dbReference>
<comment type="subunit">
    <text evidence="12">Component of the replication restart primosome.</text>
</comment>
<dbReference type="RefSeq" id="WP_257022312.1">
    <property type="nucleotide sequence ID" value="NZ_JACBYR010000001.1"/>
</dbReference>
<feature type="binding site" evidence="12">
    <location>
        <position position="593"/>
    </location>
    <ligand>
        <name>Zn(2+)</name>
        <dbReference type="ChEBI" id="CHEBI:29105"/>
        <label>1</label>
    </ligand>
</feature>
<dbReference type="InterPro" id="IPR014001">
    <property type="entry name" value="Helicase_ATP-bd"/>
</dbReference>
<dbReference type="PANTHER" id="PTHR30580">
    <property type="entry name" value="PRIMOSOMAL PROTEIN N"/>
    <property type="match status" value="1"/>
</dbReference>
<evidence type="ECO:0000313" key="17">
    <source>
        <dbReference type="Proteomes" id="UP000542125"/>
    </source>
</evidence>
<organism evidence="16 17">
    <name type="scientific">Pigmentiphaga litoralis</name>
    <dbReference type="NCBI Taxonomy" id="516702"/>
    <lineage>
        <taxon>Bacteria</taxon>
        <taxon>Pseudomonadati</taxon>
        <taxon>Pseudomonadota</taxon>
        <taxon>Betaproteobacteria</taxon>
        <taxon>Burkholderiales</taxon>
        <taxon>Alcaligenaceae</taxon>
        <taxon>Pigmentiphaga</taxon>
    </lineage>
</organism>
<keyword evidence="1 12" id="KW-0639">Primosome</keyword>
<evidence type="ECO:0000256" key="11">
    <source>
        <dbReference type="ARBA" id="ARBA00048988"/>
    </source>
</evidence>
<keyword evidence="3 12" id="KW-0479">Metal-binding</keyword>
<dbReference type="HAMAP" id="MF_00983">
    <property type="entry name" value="PriA"/>
    <property type="match status" value="1"/>
</dbReference>
<sequence>MTQTSALSISAEPEAQSPPGWVRVALDVPVPGLFDYRVDRPVRVGQRVVVPFGRRDLIGVVVDLPAAPALDESKLRDVIRVLDDLTPLPEDWLRLSRFAAEYYQRPLGEVMLPALPGPLRKPSSYDGLRSGDGPIARLDERAGRADAAVAKAAAKEARAAEKAAKAAEKATKAAQKALRSAEKASKAAIKAGQLEGKDAESDATEAAAVPAWVPVDNVVDAPVDIGADGVTGPSVDSPAGLDAPADGAEPAGPDAPADSAEPAGPDAPADRAKPADPDAPVDRANPTDPIDPTGSPIAITRPILGRAQQEAVDALATLEGFKPVLLHGVTGSGKTEVYLHAAERVLAAGRQVLLLVPEINLTPQLEGVLRRRLEATAGKDGVAVLHSGLADGERLSAWLRIVRGQARVLVGTRLALFTPIPNLGLIVVDEEHDPSYKQQEGLRYSARDLAIWRARDLGIPVVLGSATPSLETWQHAESGRYLKLSLPDRAQAAAPPKIRLIDTRQIKLKEGLSPQVLTAVSERLARGEQSLIFLNRRGYAPVLHCDACGWVSGCKRCSAYMVLHRSAPQRGGHARHELRCHHCGWQERVPPACPDCGNQDLQPMGRGTQRLEEHLAELFPTARIARIDADSTRRKGSAHALFSQMHAGEIDILVGTQMVAKGHDFQNLGFVGVLNSDAMLFSHDFRAPERLFSQLMQVAGRAGRSGVASEVFVQTGYPEQPLYQSLVKHDYDGFARYALDERKAAGLPPFAFQALLTAEAPELAQAVGFLAQARAESEDGMLEGADEATRAALARITLYDPVPLRVVRVANVERAQLLVESDHRPALQHFLHEWGARLPALASAARVRWHLEVDPLEI</sequence>
<evidence type="ECO:0000256" key="2">
    <source>
        <dbReference type="ARBA" id="ARBA00022705"/>
    </source>
</evidence>
<accession>A0A7Y9IQ95</accession>
<evidence type="ECO:0000256" key="12">
    <source>
        <dbReference type="HAMAP-Rule" id="MF_00983"/>
    </source>
</evidence>
<keyword evidence="7 12" id="KW-0862">Zinc</keyword>
<name>A0A7Y9IQ95_9BURK</name>